<accession>A0A3N2D9Y4</accession>
<reference evidence="1 2" key="1">
    <citation type="submission" date="2018-11" db="EMBL/GenBank/DDBJ databases">
        <title>Sequencing the genomes of 1000 actinobacteria strains.</title>
        <authorList>
            <person name="Klenk H.-P."/>
        </authorList>
    </citation>
    <scope>NUCLEOTIDE SEQUENCE [LARGE SCALE GENOMIC DNA]</scope>
    <source>
        <strain evidence="1 2">DSM 13521</strain>
    </source>
</reference>
<proteinExistence type="predicted"/>
<evidence type="ECO:0000313" key="1">
    <source>
        <dbReference type="EMBL" id="ROR96615.1"/>
    </source>
</evidence>
<gene>
    <name evidence="1" type="ORF">EDD28_1201</name>
</gene>
<dbReference type="RefSeq" id="WP_123738769.1">
    <property type="nucleotide sequence ID" value="NZ_RKHQ01000001.1"/>
</dbReference>
<dbReference type="OrthoDB" id="5147213at2"/>
<sequence>MTVHRGLRADEVWQRPLRLGARATVASSFAHAVNLEVDDDVLTLLAATGRRAPGVLVTDVPRLQLLAPGAEVEIARGWVRAPGLDVDARGASTFSCRVAPAPSGATRAGDPVTADRLRAALAACARPGSFRPGPDPGAGEVALHRRLHAGAADLRRALRPCLDGPAAPETLRPAVAGLVGLGVGLTPSGDDYLVGVVAALLHLPSDGRESPLAPVVAAIRSVLVDDGATTPVSRAFLLAACDARLHEDLAAAAAVATGAAAGSSGLAATFARAAAIGSTSGTDALVGLVDALTVLTHTPIRQPL</sequence>
<organism evidence="1 2">
    <name type="scientific">Salana multivorans</name>
    <dbReference type="NCBI Taxonomy" id="120377"/>
    <lineage>
        <taxon>Bacteria</taxon>
        <taxon>Bacillati</taxon>
        <taxon>Actinomycetota</taxon>
        <taxon>Actinomycetes</taxon>
        <taxon>Micrococcales</taxon>
        <taxon>Beutenbergiaceae</taxon>
        <taxon>Salana</taxon>
    </lineage>
</organism>
<comment type="caution">
    <text evidence="1">The sequence shown here is derived from an EMBL/GenBank/DDBJ whole genome shotgun (WGS) entry which is preliminary data.</text>
</comment>
<dbReference type="Pfam" id="PF11392">
    <property type="entry name" value="AllH"/>
    <property type="match status" value="1"/>
</dbReference>
<dbReference type="AlphaFoldDB" id="A0A3N2D9Y4"/>
<keyword evidence="2" id="KW-1185">Reference proteome</keyword>
<protein>
    <submittedName>
        <fullName evidence="1">Uncharacterized protein DUF2877</fullName>
    </submittedName>
</protein>
<dbReference type="EMBL" id="RKHQ01000001">
    <property type="protein sequence ID" value="ROR96615.1"/>
    <property type="molecule type" value="Genomic_DNA"/>
</dbReference>
<evidence type="ECO:0000313" key="2">
    <source>
        <dbReference type="Proteomes" id="UP000275356"/>
    </source>
</evidence>
<dbReference type="InterPro" id="IPR021530">
    <property type="entry name" value="AllH-like"/>
</dbReference>
<dbReference type="Proteomes" id="UP000275356">
    <property type="component" value="Unassembled WGS sequence"/>
</dbReference>
<name>A0A3N2D9Y4_9MICO</name>